<dbReference type="VEuPathDB" id="FungiDB:BO80DRAFT_429737"/>
<dbReference type="AlphaFoldDB" id="A0A395GK80"/>
<dbReference type="EMBL" id="KZ824488">
    <property type="protein sequence ID" value="RAK95646.1"/>
    <property type="molecule type" value="Genomic_DNA"/>
</dbReference>
<gene>
    <name evidence="1" type="ORF">BO80DRAFT_429737</name>
</gene>
<evidence type="ECO:0000313" key="2">
    <source>
        <dbReference type="Proteomes" id="UP000249402"/>
    </source>
</evidence>
<evidence type="ECO:0000313" key="1">
    <source>
        <dbReference type="EMBL" id="RAK95646.1"/>
    </source>
</evidence>
<dbReference type="RefSeq" id="XP_025569974.1">
    <property type="nucleotide sequence ID" value="XM_025720542.1"/>
</dbReference>
<name>A0A395GK80_9EURO</name>
<sequence length="254" mass="29116">MSYIPPGWSEERLRTATVDDLRQVPEECLHDIDDEILENVEARKVVCQAQHNEHYRLERERRGLPPAPPKPLFEEPVDAVVQVVERAGFDDFGFIIFRAEYSDEERWDTWQEQFLKRLDDSLAQASGGKRIEEKLLTPIFDDSDLHGATLEQIQEAFETYNENEGVPPGLYVGWCVVVDKAAMESLLNPVEGEEPWVIAMDLSFDHTSEVPEGEYPGYIRVAVDSVIPEFYPFVTIMTPPELWASANPIWKSAY</sequence>
<accession>A0A395GK80</accession>
<protein>
    <submittedName>
        <fullName evidence="1">Uncharacterized protein</fullName>
    </submittedName>
</protein>
<dbReference type="Proteomes" id="UP000249402">
    <property type="component" value="Unassembled WGS sequence"/>
</dbReference>
<dbReference type="STRING" id="1448316.A0A395GK80"/>
<dbReference type="OrthoDB" id="4869816at2759"/>
<organism evidence="1 2">
    <name type="scientific">Aspergillus ibericus CBS 121593</name>
    <dbReference type="NCBI Taxonomy" id="1448316"/>
    <lineage>
        <taxon>Eukaryota</taxon>
        <taxon>Fungi</taxon>
        <taxon>Dikarya</taxon>
        <taxon>Ascomycota</taxon>
        <taxon>Pezizomycotina</taxon>
        <taxon>Eurotiomycetes</taxon>
        <taxon>Eurotiomycetidae</taxon>
        <taxon>Eurotiales</taxon>
        <taxon>Aspergillaceae</taxon>
        <taxon>Aspergillus</taxon>
        <taxon>Aspergillus subgen. Circumdati</taxon>
    </lineage>
</organism>
<keyword evidence="2" id="KW-1185">Reference proteome</keyword>
<proteinExistence type="predicted"/>
<reference evidence="1 2" key="1">
    <citation type="submission" date="2018-02" db="EMBL/GenBank/DDBJ databases">
        <title>The genomes of Aspergillus section Nigri reveals drivers in fungal speciation.</title>
        <authorList>
            <consortium name="DOE Joint Genome Institute"/>
            <person name="Vesth T.C."/>
            <person name="Nybo J."/>
            <person name="Theobald S."/>
            <person name="Brandl J."/>
            <person name="Frisvad J.C."/>
            <person name="Nielsen K.F."/>
            <person name="Lyhne E.K."/>
            <person name="Kogle M.E."/>
            <person name="Kuo A."/>
            <person name="Riley R."/>
            <person name="Clum A."/>
            <person name="Nolan M."/>
            <person name="Lipzen A."/>
            <person name="Salamov A."/>
            <person name="Henrissat B."/>
            <person name="Wiebenga A."/>
            <person name="De vries R.P."/>
            <person name="Grigoriev I.V."/>
            <person name="Mortensen U.H."/>
            <person name="Andersen M.R."/>
            <person name="Baker S.E."/>
        </authorList>
    </citation>
    <scope>NUCLEOTIDE SEQUENCE [LARGE SCALE GENOMIC DNA]</scope>
    <source>
        <strain evidence="1 2">CBS 121593</strain>
    </source>
</reference>
<dbReference type="GeneID" id="37225407"/>